<keyword evidence="1 2" id="KW-0732">Signal</keyword>
<dbReference type="InterPro" id="IPR013517">
    <property type="entry name" value="FG-GAP"/>
</dbReference>
<dbReference type="PANTHER" id="PTHR46580">
    <property type="entry name" value="SENSOR KINASE-RELATED"/>
    <property type="match status" value="1"/>
</dbReference>
<evidence type="ECO:0000313" key="5">
    <source>
        <dbReference type="Proteomes" id="UP000642748"/>
    </source>
</evidence>
<evidence type="ECO:0000259" key="3">
    <source>
        <dbReference type="Pfam" id="PF03372"/>
    </source>
</evidence>
<keyword evidence="5" id="KW-1185">Reference proteome</keyword>
<reference evidence="4" key="1">
    <citation type="submission" date="2021-01" db="EMBL/GenBank/DDBJ databases">
        <title>Whole genome shotgun sequence of Rugosimonospora africana NBRC 104875.</title>
        <authorList>
            <person name="Komaki H."/>
            <person name="Tamura T."/>
        </authorList>
    </citation>
    <scope>NUCLEOTIDE SEQUENCE</scope>
    <source>
        <strain evidence="4">NBRC 104875</strain>
    </source>
</reference>
<feature type="chain" id="PRO_5035207476" description="Endonuclease/exonuclease/phosphatase domain-containing protein" evidence="2">
    <location>
        <begin position="39"/>
        <end position="563"/>
    </location>
</feature>
<protein>
    <recommendedName>
        <fullName evidence="3">Endonuclease/exonuclease/phosphatase domain-containing protein</fullName>
    </recommendedName>
</protein>
<dbReference type="Gene3D" id="3.60.10.10">
    <property type="entry name" value="Endonuclease/exonuclease/phosphatase"/>
    <property type="match status" value="1"/>
</dbReference>
<dbReference type="SUPFAM" id="SSF69318">
    <property type="entry name" value="Integrin alpha N-terminal domain"/>
    <property type="match status" value="1"/>
</dbReference>
<organism evidence="4 5">
    <name type="scientific">Rugosimonospora africana</name>
    <dbReference type="NCBI Taxonomy" id="556532"/>
    <lineage>
        <taxon>Bacteria</taxon>
        <taxon>Bacillati</taxon>
        <taxon>Actinomycetota</taxon>
        <taxon>Actinomycetes</taxon>
        <taxon>Micromonosporales</taxon>
        <taxon>Micromonosporaceae</taxon>
        <taxon>Rugosimonospora</taxon>
    </lineage>
</organism>
<dbReference type="InterPro" id="IPR036691">
    <property type="entry name" value="Endo/exonu/phosph_ase_sf"/>
</dbReference>
<dbReference type="GO" id="GO:0003824">
    <property type="term" value="F:catalytic activity"/>
    <property type="evidence" value="ECO:0007669"/>
    <property type="project" value="InterPro"/>
</dbReference>
<comment type="caution">
    <text evidence="4">The sequence shown here is derived from an EMBL/GenBank/DDBJ whole genome shotgun (WGS) entry which is preliminary data.</text>
</comment>
<dbReference type="InterPro" id="IPR028994">
    <property type="entry name" value="Integrin_alpha_N"/>
</dbReference>
<feature type="domain" description="Endonuclease/exonuclease/phosphatase" evidence="3">
    <location>
        <begin position="53"/>
        <end position="302"/>
    </location>
</feature>
<dbReference type="Pfam" id="PF13517">
    <property type="entry name" value="FG-GAP_3"/>
    <property type="match status" value="1"/>
</dbReference>
<proteinExistence type="predicted"/>
<evidence type="ECO:0000256" key="1">
    <source>
        <dbReference type="ARBA" id="ARBA00022729"/>
    </source>
</evidence>
<dbReference type="Proteomes" id="UP000642748">
    <property type="component" value="Unassembled WGS sequence"/>
</dbReference>
<dbReference type="SUPFAM" id="SSF56219">
    <property type="entry name" value="DNase I-like"/>
    <property type="match status" value="1"/>
</dbReference>
<feature type="signal peptide" evidence="2">
    <location>
        <begin position="1"/>
        <end position="38"/>
    </location>
</feature>
<dbReference type="EMBL" id="BONZ01000031">
    <property type="protein sequence ID" value="GIH15198.1"/>
    <property type="molecule type" value="Genomic_DNA"/>
</dbReference>
<dbReference type="Pfam" id="PF03372">
    <property type="entry name" value="Exo_endo_phos"/>
    <property type="match status" value="1"/>
</dbReference>
<dbReference type="Gene3D" id="2.40.128.340">
    <property type="match status" value="1"/>
</dbReference>
<gene>
    <name evidence="4" type="ORF">Raf01_33700</name>
</gene>
<accession>A0A8J3QQT7</accession>
<dbReference type="PANTHER" id="PTHR46580:SF4">
    <property type="entry name" value="ATP_GTP-BINDING PROTEIN"/>
    <property type="match status" value="1"/>
</dbReference>
<evidence type="ECO:0000256" key="2">
    <source>
        <dbReference type="SAM" id="SignalP"/>
    </source>
</evidence>
<name>A0A8J3QQT7_9ACTN</name>
<sequence>MRKLERTLWMSPRRFATLCLAFLAILALSLQPAAPARADSLPIEPAPPLRFVSYNMCGNHCPMADEGPRERYIEQQANGTSWNADAIFLVEVCSNQFNDILDALRPLGFDGYFVGTRAVTANVCKGNTYGMATLVKGPIVQRQAITLTPSVDDESITSPCVETYLQNRAAWACSVHLYWGDTAHNGPNLRAAEASTLAAKAKTWQDAGIPVLLGGDFNASPLTKPLSSFYSSTLTGGIGSFHEADETDPDYFASSGCDPAATACRSGETTFGTAKIDYVFFSDGDFRDIHGDVLPANGYSDHQLVRAAAWWPDCGLPGTTSAGVIRRDAHGRLFRYAGRPDGTVAPACEAGFGWGSMRTVARHGDFDGDGSEDLLAIDSSGVLWRYPADAAGQFSGSTRHQVGTGWQGYDVLLAPGDFDGDGKPDLIARDGSGVLWLFPGDGSGGYTTARNIGTGWQIYSILLAPGDFNGDGKADLIGRDSAGVLWFYAGTGTGTYAVRKSIGTGWQVYDAIVGAGDVNGDGKADLIARDPSGDLWFYKGDGAGGYAPKAQIGYSYPAGELMF</sequence>
<dbReference type="AlphaFoldDB" id="A0A8J3QQT7"/>
<dbReference type="Gene3D" id="2.130.10.130">
    <property type="entry name" value="Integrin alpha, N-terminal"/>
    <property type="match status" value="1"/>
</dbReference>
<evidence type="ECO:0000313" key="4">
    <source>
        <dbReference type="EMBL" id="GIH15198.1"/>
    </source>
</evidence>
<dbReference type="InterPro" id="IPR005135">
    <property type="entry name" value="Endo/exonuclease/phosphatase"/>
</dbReference>